<organism evidence="6 7">
    <name type="scientific">Sphingobacterium corticis</name>
    <dbReference type="NCBI Taxonomy" id="1812823"/>
    <lineage>
        <taxon>Bacteria</taxon>
        <taxon>Pseudomonadati</taxon>
        <taxon>Bacteroidota</taxon>
        <taxon>Sphingobacteriia</taxon>
        <taxon>Sphingobacteriales</taxon>
        <taxon>Sphingobacteriaceae</taxon>
        <taxon>Sphingobacterium</taxon>
    </lineage>
</organism>
<feature type="transmembrane region" description="Helical" evidence="4">
    <location>
        <begin position="7"/>
        <end position="28"/>
    </location>
</feature>
<keyword evidence="3" id="KW-0804">Transcription</keyword>
<dbReference type="PANTHER" id="PTHR43280:SF34">
    <property type="entry name" value="ARAC-FAMILY TRANSCRIPTIONAL REGULATOR"/>
    <property type="match status" value="1"/>
</dbReference>
<dbReference type="SUPFAM" id="SSF46689">
    <property type="entry name" value="Homeodomain-like"/>
    <property type="match status" value="1"/>
</dbReference>
<dbReference type="PROSITE" id="PS01124">
    <property type="entry name" value="HTH_ARAC_FAMILY_2"/>
    <property type="match status" value="1"/>
</dbReference>
<feature type="transmembrane region" description="Helical" evidence="4">
    <location>
        <begin position="107"/>
        <end position="126"/>
    </location>
</feature>
<dbReference type="InterPro" id="IPR018060">
    <property type="entry name" value="HTH_AraC"/>
</dbReference>
<accession>A0ABW5NK31</accession>
<dbReference type="SMART" id="SM00342">
    <property type="entry name" value="HTH_ARAC"/>
    <property type="match status" value="1"/>
</dbReference>
<proteinExistence type="predicted"/>
<dbReference type="RefSeq" id="WP_380868003.1">
    <property type="nucleotide sequence ID" value="NZ_JBHUMA010000004.1"/>
</dbReference>
<gene>
    <name evidence="6" type="ORF">ACFSQ3_04750</name>
</gene>
<evidence type="ECO:0000256" key="4">
    <source>
        <dbReference type="SAM" id="Phobius"/>
    </source>
</evidence>
<dbReference type="Proteomes" id="UP001597393">
    <property type="component" value="Unassembled WGS sequence"/>
</dbReference>
<dbReference type="Gene3D" id="1.10.10.60">
    <property type="entry name" value="Homeodomain-like"/>
    <property type="match status" value="1"/>
</dbReference>
<name>A0ABW5NK31_9SPHI</name>
<reference evidence="7" key="1">
    <citation type="journal article" date="2019" name="Int. J. Syst. Evol. Microbiol.">
        <title>The Global Catalogue of Microorganisms (GCM) 10K type strain sequencing project: providing services to taxonomists for standard genome sequencing and annotation.</title>
        <authorList>
            <consortium name="The Broad Institute Genomics Platform"/>
            <consortium name="The Broad Institute Genome Sequencing Center for Infectious Disease"/>
            <person name="Wu L."/>
            <person name="Ma J."/>
        </authorList>
    </citation>
    <scope>NUCLEOTIDE SEQUENCE [LARGE SCALE GENOMIC DNA]</scope>
    <source>
        <strain evidence="7">KCTC 42248</strain>
    </source>
</reference>
<evidence type="ECO:0000259" key="5">
    <source>
        <dbReference type="PROSITE" id="PS01124"/>
    </source>
</evidence>
<evidence type="ECO:0000313" key="7">
    <source>
        <dbReference type="Proteomes" id="UP001597393"/>
    </source>
</evidence>
<keyword evidence="7" id="KW-1185">Reference proteome</keyword>
<feature type="transmembrane region" description="Helical" evidence="4">
    <location>
        <begin position="74"/>
        <end position="95"/>
    </location>
</feature>
<keyword evidence="4" id="KW-1133">Transmembrane helix</keyword>
<dbReference type="PANTHER" id="PTHR43280">
    <property type="entry name" value="ARAC-FAMILY TRANSCRIPTIONAL REGULATOR"/>
    <property type="match status" value="1"/>
</dbReference>
<protein>
    <submittedName>
        <fullName evidence="6">Helix-turn-helix domain-containing protein</fullName>
    </submittedName>
</protein>
<keyword evidence="2" id="KW-0238">DNA-binding</keyword>
<evidence type="ECO:0000313" key="6">
    <source>
        <dbReference type="EMBL" id="MFD2598253.1"/>
    </source>
</evidence>
<evidence type="ECO:0000256" key="3">
    <source>
        <dbReference type="ARBA" id="ARBA00023163"/>
    </source>
</evidence>
<feature type="transmembrane region" description="Helical" evidence="4">
    <location>
        <begin position="40"/>
        <end position="62"/>
    </location>
</feature>
<dbReference type="Pfam" id="PF12833">
    <property type="entry name" value="HTH_18"/>
    <property type="match status" value="1"/>
</dbReference>
<dbReference type="EMBL" id="JBHUMA010000004">
    <property type="protein sequence ID" value="MFD2598253.1"/>
    <property type="molecule type" value="Genomic_DNA"/>
</dbReference>
<feature type="domain" description="HTH araC/xylS-type" evidence="5">
    <location>
        <begin position="173"/>
        <end position="275"/>
    </location>
</feature>
<keyword evidence="1" id="KW-0805">Transcription regulation</keyword>
<evidence type="ECO:0000256" key="1">
    <source>
        <dbReference type="ARBA" id="ARBA00023015"/>
    </source>
</evidence>
<keyword evidence="4" id="KW-0812">Transmembrane</keyword>
<dbReference type="InterPro" id="IPR009057">
    <property type="entry name" value="Homeodomain-like_sf"/>
</dbReference>
<keyword evidence="4" id="KW-0472">Membrane</keyword>
<sequence length="283" mass="32933">MSINWKHAINFVPFVLALASYVGLLVIPEWRYKYADSYTFVIQVIGLELYFTHFLLIAIKLYDNALRPAVMLRIKSFTILFPASSLILLFVFISYSHDNMTSVNAQYLYSIIYIFILFTTTSALVLKLKISTARSISLSTIAVNNAKKNSEEILLNPHSHYKFSNDQYQKYHLELKDFIDKQLYLDPDMNADRLIKLLNIPRYHVSAIIKEIYDESVNGFINVQRITFAADELKQDDFNYTIDGLSAVSGFKSRSSFYRNFFSIYACSPHEFRKQYLKNHQLV</sequence>
<evidence type="ECO:0000256" key="2">
    <source>
        <dbReference type="ARBA" id="ARBA00023125"/>
    </source>
</evidence>
<comment type="caution">
    <text evidence="6">The sequence shown here is derived from an EMBL/GenBank/DDBJ whole genome shotgun (WGS) entry which is preliminary data.</text>
</comment>